<sequence>MLNDTQPAHFQLLIISSGLLQPSRSHLVICVNTRWFPSKGLLNPLGLISCCVLTLAGFPQKKFAAPIASIWNVLTSPAKYLPCPSKASLPEILQVLPCGRATGPPRSVTQRLSLPPGEAACVFLILMLNRTTFELYIVSLRTGPLFYTGRLSEQLDHLKKEAKEGRSLLTGTSSYSPPLLWSPSALFRTGLGTCAPVTCWVMSCNWPSFKELSLLPTDSSFVFSRDLFVRLRTELAICPSHRNRPTEQRTVSFWWINFILRSSCHLFDFSAMSFPPSQNLWFLCTDTIRSGSLDVLRPQGCWIPVVPSAVIRGQKCLSSFRAPSRCLPRDDAASPNSTASLRAPIVYLGPVCCRLLIPQCSAVIRPFLSSFITATAPSRFITTSTYPHTPGLKHCYQPFSTSECLANGPFFSIKNMNDSMINISNLKRFLYSDHLNGKSTYQVYENLLIIFKFKYHIFFSRKLFPNISGIQNDLLPFFVMSISSYNKSSMSSILIEGNCIWNKFQIKVVIPLGFSSLFEKLFDKNNKSVILLAQIMINSLPEPFICRGGFKSSSIPTCCCDWGNPWQVPEGGTRS</sequence>
<organism evidence="1 2">
    <name type="scientific">Puccinia sorghi</name>
    <dbReference type="NCBI Taxonomy" id="27349"/>
    <lineage>
        <taxon>Eukaryota</taxon>
        <taxon>Fungi</taxon>
        <taxon>Dikarya</taxon>
        <taxon>Basidiomycota</taxon>
        <taxon>Pucciniomycotina</taxon>
        <taxon>Pucciniomycetes</taxon>
        <taxon>Pucciniales</taxon>
        <taxon>Pucciniaceae</taxon>
        <taxon>Puccinia</taxon>
    </lineage>
</organism>
<accession>A0A0L6UW69</accession>
<evidence type="ECO:0000313" key="1">
    <source>
        <dbReference type="EMBL" id="KNZ52773.1"/>
    </source>
</evidence>
<keyword evidence="2" id="KW-1185">Reference proteome</keyword>
<evidence type="ECO:0000313" key="2">
    <source>
        <dbReference type="Proteomes" id="UP000037035"/>
    </source>
</evidence>
<reference evidence="1 2" key="1">
    <citation type="submission" date="2015-08" db="EMBL/GenBank/DDBJ databases">
        <title>Next Generation Sequencing and Analysis of the Genome of Puccinia sorghi L Schw, the Causal Agent of Maize Common Rust.</title>
        <authorList>
            <person name="Rochi L."/>
            <person name="Burguener G."/>
            <person name="Darino M."/>
            <person name="Turjanski A."/>
            <person name="Kreff E."/>
            <person name="Dieguez M.J."/>
            <person name="Sacco F."/>
        </authorList>
    </citation>
    <scope>NUCLEOTIDE SEQUENCE [LARGE SCALE GENOMIC DNA]</scope>
    <source>
        <strain evidence="1 2">RO10H11247</strain>
    </source>
</reference>
<gene>
    <name evidence="1" type="ORF">VP01_3451g2</name>
</gene>
<dbReference type="Proteomes" id="UP000037035">
    <property type="component" value="Unassembled WGS sequence"/>
</dbReference>
<dbReference type="VEuPathDB" id="FungiDB:VP01_3451g2"/>
<protein>
    <submittedName>
        <fullName evidence="1">Uncharacterized protein</fullName>
    </submittedName>
</protein>
<comment type="caution">
    <text evidence="1">The sequence shown here is derived from an EMBL/GenBank/DDBJ whole genome shotgun (WGS) entry which is preliminary data.</text>
</comment>
<dbReference type="EMBL" id="LAVV01008448">
    <property type="protein sequence ID" value="KNZ52773.1"/>
    <property type="molecule type" value="Genomic_DNA"/>
</dbReference>
<name>A0A0L6UW69_9BASI</name>
<proteinExistence type="predicted"/>
<dbReference type="AlphaFoldDB" id="A0A0L6UW69"/>